<dbReference type="NCBIfam" id="NF047397">
    <property type="entry name" value="slr1339_fam"/>
    <property type="match status" value="1"/>
</dbReference>
<organism evidence="3 4">
    <name type="scientific">Scytonema hofmannii FACHB-248</name>
    <dbReference type="NCBI Taxonomy" id="1842502"/>
    <lineage>
        <taxon>Bacteria</taxon>
        <taxon>Bacillati</taxon>
        <taxon>Cyanobacteriota</taxon>
        <taxon>Cyanophyceae</taxon>
        <taxon>Nostocales</taxon>
        <taxon>Scytonemataceae</taxon>
        <taxon>Scytonema</taxon>
    </lineage>
</organism>
<accession>A0ABR8GW08</accession>
<evidence type="ECO:0000256" key="2">
    <source>
        <dbReference type="SAM" id="MobiDB-lite"/>
    </source>
</evidence>
<dbReference type="InterPro" id="IPR058106">
    <property type="entry name" value="Slr1339"/>
</dbReference>
<comment type="caution">
    <text evidence="3">The sequence shown here is derived from an EMBL/GenBank/DDBJ whole genome shotgun (WGS) entry which is preliminary data.</text>
</comment>
<dbReference type="Pfam" id="PF26643">
    <property type="entry name" value="Slr1339"/>
    <property type="match status" value="1"/>
</dbReference>
<protein>
    <recommendedName>
        <fullName evidence="5">ATPase</fullName>
    </recommendedName>
</protein>
<keyword evidence="4" id="KW-1185">Reference proteome</keyword>
<sequence length="129" mass="14814">MDSIDKLLAELQAEYTESTTPQQQPPPAKTFIQPPSKSTSSIDNLLAEVKADFVEKETAEELRRQQELEQKRIKQEKLKAQQLEGLKNQAKDWLKKLDPLSAEGLWFEKFAESYSSKLEAAIEYLQTNE</sequence>
<keyword evidence="1" id="KW-0175">Coiled coil</keyword>
<proteinExistence type="predicted"/>
<evidence type="ECO:0000256" key="1">
    <source>
        <dbReference type="SAM" id="Coils"/>
    </source>
</evidence>
<name>A0ABR8GW08_9CYAN</name>
<feature type="coiled-coil region" evidence="1">
    <location>
        <begin position="51"/>
        <end position="79"/>
    </location>
</feature>
<dbReference type="EMBL" id="JACJTA010000070">
    <property type="protein sequence ID" value="MBD2607695.1"/>
    <property type="molecule type" value="Genomic_DNA"/>
</dbReference>
<dbReference type="RefSeq" id="WP_029634337.1">
    <property type="nucleotide sequence ID" value="NZ_JACJTA010000070.1"/>
</dbReference>
<evidence type="ECO:0000313" key="4">
    <source>
        <dbReference type="Proteomes" id="UP000660380"/>
    </source>
</evidence>
<evidence type="ECO:0000313" key="3">
    <source>
        <dbReference type="EMBL" id="MBD2607695.1"/>
    </source>
</evidence>
<evidence type="ECO:0008006" key="5">
    <source>
        <dbReference type="Google" id="ProtNLM"/>
    </source>
</evidence>
<gene>
    <name evidence="3" type="ORF">H6G81_24995</name>
</gene>
<feature type="region of interest" description="Disordered" evidence="2">
    <location>
        <begin position="14"/>
        <end position="39"/>
    </location>
</feature>
<dbReference type="Proteomes" id="UP000660380">
    <property type="component" value="Unassembled WGS sequence"/>
</dbReference>
<reference evidence="3 4" key="1">
    <citation type="journal article" date="2020" name="ISME J.">
        <title>Comparative genomics reveals insights into cyanobacterial evolution and habitat adaptation.</title>
        <authorList>
            <person name="Chen M.Y."/>
            <person name="Teng W.K."/>
            <person name="Zhao L."/>
            <person name="Hu C.X."/>
            <person name="Zhou Y.K."/>
            <person name="Han B.P."/>
            <person name="Song L.R."/>
            <person name="Shu W.S."/>
        </authorList>
    </citation>
    <scope>NUCLEOTIDE SEQUENCE [LARGE SCALE GENOMIC DNA]</scope>
    <source>
        <strain evidence="3 4">FACHB-248</strain>
    </source>
</reference>